<dbReference type="Proteomes" id="UP000241890">
    <property type="component" value="Unassembled WGS sequence"/>
</dbReference>
<organism evidence="15 16">
    <name type="scientific">Hondaea fermentalgiana</name>
    <dbReference type="NCBI Taxonomy" id="2315210"/>
    <lineage>
        <taxon>Eukaryota</taxon>
        <taxon>Sar</taxon>
        <taxon>Stramenopiles</taxon>
        <taxon>Bigyra</taxon>
        <taxon>Labyrinthulomycetes</taxon>
        <taxon>Thraustochytrida</taxon>
        <taxon>Thraustochytriidae</taxon>
        <taxon>Hondaea</taxon>
    </lineage>
</organism>
<dbReference type="GO" id="GO:0016075">
    <property type="term" value="P:rRNA catabolic process"/>
    <property type="evidence" value="ECO:0007669"/>
    <property type="project" value="TreeGrafter"/>
</dbReference>
<dbReference type="FunCoup" id="A0A2R5G0S5">
    <property type="interactions" value="324"/>
</dbReference>
<dbReference type="GO" id="GO:0000175">
    <property type="term" value="F:3'-5'-RNA exonuclease activity"/>
    <property type="evidence" value="ECO:0007669"/>
    <property type="project" value="TreeGrafter"/>
</dbReference>
<dbReference type="InterPro" id="IPR012340">
    <property type="entry name" value="NA-bd_OB-fold"/>
</dbReference>
<protein>
    <recommendedName>
        <fullName evidence="10">Ribosomal RNA-processing protein 44</fullName>
    </recommendedName>
</protein>
<evidence type="ECO:0000313" key="16">
    <source>
        <dbReference type="Proteomes" id="UP000241890"/>
    </source>
</evidence>
<evidence type="ECO:0000259" key="14">
    <source>
        <dbReference type="SMART" id="SM00955"/>
    </source>
</evidence>
<dbReference type="InterPro" id="IPR022966">
    <property type="entry name" value="RNase_II/R_CS"/>
</dbReference>
<proteinExistence type="inferred from homology"/>
<dbReference type="FunFam" id="2.40.50.700:FF:000001">
    <property type="entry name" value="Exosome complex exonuclease exoribonuclease (Rrp44)"/>
    <property type="match status" value="1"/>
</dbReference>
<evidence type="ECO:0000313" key="15">
    <source>
        <dbReference type="EMBL" id="GBG24612.1"/>
    </source>
</evidence>
<evidence type="ECO:0000256" key="6">
    <source>
        <dbReference type="ARBA" id="ARBA00022835"/>
    </source>
</evidence>
<dbReference type="GO" id="GO:0003723">
    <property type="term" value="F:RNA binding"/>
    <property type="evidence" value="ECO:0007669"/>
    <property type="project" value="UniProtKB-KW"/>
</dbReference>
<dbReference type="AlphaFoldDB" id="A0A2R5G0S5"/>
<dbReference type="PROSITE" id="PS01175">
    <property type="entry name" value="RIBONUCLEASE_II"/>
    <property type="match status" value="1"/>
</dbReference>
<evidence type="ECO:0000256" key="5">
    <source>
        <dbReference type="ARBA" id="ARBA00022801"/>
    </source>
</evidence>
<dbReference type="InterPro" id="IPR050180">
    <property type="entry name" value="RNR_Ribonuclease"/>
</dbReference>
<comment type="similarity">
    <text evidence="2 11">Belongs to the RNR ribonuclease family.</text>
</comment>
<accession>A0A2R5G0S5</accession>
<keyword evidence="9" id="KW-0539">Nucleus</keyword>
<dbReference type="SUPFAM" id="SSF88723">
    <property type="entry name" value="PIN domain-like"/>
    <property type="match status" value="1"/>
</dbReference>
<dbReference type="SMART" id="SM00670">
    <property type="entry name" value="PINc"/>
    <property type="match status" value="1"/>
</dbReference>
<dbReference type="GO" id="GO:0071031">
    <property type="term" value="P:nuclear mRNA surveillance of mRNA 3'-end processing"/>
    <property type="evidence" value="ECO:0007669"/>
    <property type="project" value="TreeGrafter"/>
</dbReference>
<dbReference type="InterPro" id="IPR001900">
    <property type="entry name" value="RNase_II/R"/>
</dbReference>
<keyword evidence="5" id="KW-0378">Hydrolase</keyword>
<evidence type="ECO:0000256" key="12">
    <source>
        <dbReference type="SAM" id="MobiDB-lite"/>
    </source>
</evidence>
<evidence type="ECO:0000256" key="10">
    <source>
        <dbReference type="ARBA" id="ARBA00077930"/>
    </source>
</evidence>
<sequence length="1049" mass="116752">MWGASDGEGSRHAYYRRTRRGRVQHVVRERYLRDDVGFGTLAGRGDLRDEDALREVLNDEHRDKKTNMRQLLVLDTNVVLHQMDLLEVEDCAPLQNAVLLETVLQETKKNNLSVYNRLALLLRDDKRCFVAFANEHHRETWRDQMPGETPNDYNDRLIREATAWFKQLVEGEGIARVVLVTNDRKNRDLALKAGLHAVTIHAYVKSVQASHPGLVELLAGKENDGASDAETDGMSTVSGAKAARFAAHFSEPEIHRRLKAGTVVQGTFRSSPYARDEATIMAYTADGQAQKITIKGHAHMNRAVEGDRVAVVRLSANEALESATDADDGEQNTAEDEGESARAGLADEVAEEPGEASMVGTKLPSKARQASSGGDAGPAYGKVVGIIKRNWRQYCGSVDERDATRVIKGEHVLVVPVDAKLPKIRIRTRQLDAIKDKRILVSIDSWDRYSAFPDGHFVKVIGTIGDRETETAVLLHEHDIPTLEFSRKVMKCLPREGAAWKVTPENSQGRVDLRHLPVCSIDPPGCKDIDDALHVRRLENGNLEVGVHIADVTHFVRHDSEIDKEAANRGTSTYLVERRLDMLPGLLTTDICSLRGGVDRFAFSVIWEFTPPHDPADEPAKKKRKVGDGGDATKKSKSKKTKSKSGDNGETEDMDLSGPGEVEDGRGLRQVSVRFCKSIIHSKAALSYGEAQAWLDDPSAVGDLPENVRMLNRIARVLRQRRIDAGALSLASQEVRFKLDNDSHDPTDVEMYQQKEANSLVEEFMLLANITVAKRIVERYPRCSMLRRHPAPAKEMFDELLRAAKIHGVDLKVDSSKNLADSLDAAVRPGKPFFNKLFRILTTRCMMQAVYFISGDFAPPEYRHYGLASPIYTHFTSPIRRYADVVVHRLLAAAEDIDPLPVPYESKDSMKELCDNLNKRHHNAQLAGRASIALHTVVFFRGRTTTATAMVSRVRERGIVVVVPEYGIEGKIAFAKSDAEAKQAFDFDADQMLTRHKATGHTIQVFDEVKVKLYVHRSAAYRESLIVTLVKPGIPCLEPGNNKAEDSTA</sequence>
<dbReference type="PANTHER" id="PTHR23355:SF35">
    <property type="entry name" value="EXOSOME COMPLEX EXONUCLEASE RRP44"/>
    <property type="match status" value="1"/>
</dbReference>
<keyword evidence="7 15" id="KW-0269">Exonuclease</keyword>
<evidence type="ECO:0000259" key="13">
    <source>
        <dbReference type="SMART" id="SM00670"/>
    </source>
</evidence>
<dbReference type="Gene3D" id="2.40.50.700">
    <property type="match status" value="1"/>
</dbReference>
<dbReference type="InterPro" id="IPR041505">
    <property type="entry name" value="Dis3_CSD2"/>
</dbReference>
<dbReference type="Pfam" id="PF17215">
    <property type="entry name" value="Rrp44_S1"/>
    <property type="match status" value="1"/>
</dbReference>
<evidence type="ECO:0000256" key="1">
    <source>
        <dbReference type="ARBA" id="ARBA00004123"/>
    </source>
</evidence>
<gene>
    <name evidence="15" type="ORF">FCC1311_008312</name>
</gene>
<dbReference type="GO" id="GO:0000177">
    <property type="term" value="C:cytoplasmic exosome (RNase complex)"/>
    <property type="evidence" value="ECO:0007669"/>
    <property type="project" value="TreeGrafter"/>
</dbReference>
<feature type="domain" description="RNB" evidence="14">
    <location>
        <begin position="510"/>
        <end position="897"/>
    </location>
</feature>
<dbReference type="InParanoid" id="A0A2R5G0S5"/>
<keyword evidence="6" id="KW-0271">Exosome</keyword>
<dbReference type="OrthoDB" id="372421at2759"/>
<reference evidence="15 16" key="1">
    <citation type="submission" date="2017-12" db="EMBL/GenBank/DDBJ databases">
        <title>Sequencing, de novo assembly and annotation of complete genome of a new Thraustochytrid species, strain FCC1311.</title>
        <authorList>
            <person name="Sedici K."/>
            <person name="Godart F."/>
            <person name="Aiese Cigliano R."/>
            <person name="Sanseverino W."/>
            <person name="Barakat M."/>
            <person name="Ortet P."/>
            <person name="Marechal E."/>
            <person name="Cagnac O."/>
            <person name="Amato A."/>
        </authorList>
    </citation>
    <scope>NUCLEOTIDE SEQUENCE [LARGE SCALE GENOMIC DNA]</scope>
</reference>
<keyword evidence="4" id="KW-0540">Nuclease</keyword>
<feature type="region of interest" description="Disordered" evidence="12">
    <location>
        <begin position="612"/>
        <end position="664"/>
    </location>
</feature>
<dbReference type="Gene3D" id="3.40.50.1010">
    <property type="entry name" value="5'-nuclease"/>
    <property type="match status" value="1"/>
</dbReference>
<dbReference type="GO" id="GO:0006364">
    <property type="term" value="P:rRNA processing"/>
    <property type="evidence" value="ECO:0007669"/>
    <property type="project" value="UniProtKB-KW"/>
</dbReference>
<dbReference type="SUPFAM" id="SSF50249">
    <property type="entry name" value="Nucleic acid-binding proteins"/>
    <property type="match status" value="3"/>
</dbReference>
<feature type="region of interest" description="Disordered" evidence="12">
    <location>
        <begin position="320"/>
        <end position="375"/>
    </location>
</feature>
<comment type="caution">
    <text evidence="15">The sequence shown here is derived from an EMBL/GenBank/DDBJ whole genome shotgun (WGS) entry which is preliminary data.</text>
</comment>
<evidence type="ECO:0000256" key="11">
    <source>
        <dbReference type="RuleBase" id="RU003901"/>
    </source>
</evidence>
<keyword evidence="16" id="KW-1185">Reference proteome</keyword>
<keyword evidence="8" id="KW-0694">RNA-binding</keyword>
<dbReference type="PANTHER" id="PTHR23355">
    <property type="entry name" value="RIBONUCLEASE"/>
    <property type="match status" value="1"/>
</dbReference>
<evidence type="ECO:0000256" key="8">
    <source>
        <dbReference type="ARBA" id="ARBA00022884"/>
    </source>
</evidence>
<dbReference type="InterPro" id="IPR029060">
    <property type="entry name" value="PIN-like_dom_sf"/>
</dbReference>
<dbReference type="Pfam" id="PF17849">
    <property type="entry name" value="OB_Dis3"/>
    <property type="match status" value="1"/>
</dbReference>
<evidence type="ECO:0000256" key="3">
    <source>
        <dbReference type="ARBA" id="ARBA00022552"/>
    </source>
</evidence>
<evidence type="ECO:0000256" key="4">
    <source>
        <dbReference type="ARBA" id="ARBA00022722"/>
    </source>
</evidence>
<name>A0A2R5G0S5_9STRA</name>
<dbReference type="InterPro" id="IPR033770">
    <property type="entry name" value="RRP44_S1"/>
</dbReference>
<feature type="compositionally biased region" description="Acidic residues" evidence="12">
    <location>
        <begin position="324"/>
        <end position="338"/>
    </location>
</feature>
<dbReference type="Pfam" id="PF13638">
    <property type="entry name" value="PIN_4"/>
    <property type="match status" value="1"/>
</dbReference>
<dbReference type="Gene3D" id="2.40.50.140">
    <property type="entry name" value="Nucleic acid-binding proteins"/>
    <property type="match status" value="1"/>
</dbReference>
<feature type="domain" description="PIN" evidence="13">
    <location>
        <begin position="70"/>
        <end position="188"/>
    </location>
</feature>
<dbReference type="EMBL" id="BEYU01000006">
    <property type="protein sequence ID" value="GBG24612.1"/>
    <property type="molecule type" value="Genomic_DNA"/>
</dbReference>
<dbReference type="Gene3D" id="2.40.50.690">
    <property type="match status" value="1"/>
</dbReference>
<dbReference type="SMART" id="SM00955">
    <property type="entry name" value="RNB"/>
    <property type="match status" value="1"/>
</dbReference>
<dbReference type="InterPro" id="IPR002716">
    <property type="entry name" value="PIN_dom"/>
</dbReference>
<evidence type="ECO:0000256" key="7">
    <source>
        <dbReference type="ARBA" id="ARBA00022839"/>
    </source>
</evidence>
<dbReference type="GO" id="GO:0000176">
    <property type="term" value="C:nuclear exosome (RNase complex)"/>
    <property type="evidence" value="ECO:0007669"/>
    <property type="project" value="UniProtKB-ARBA"/>
</dbReference>
<dbReference type="Pfam" id="PF00773">
    <property type="entry name" value="RNB"/>
    <property type="match status" value="2"/>
</dbReference>
<evidence type="ECO:0000256" key="9">
    <source>
        <dbReference type="ARBA" id="ARBA00023242"/>
    </source>
</evidence>
<keyword evidence="3" id="KW-0698">rRNA processing</keyword>
<dbReference type="CDD" id="cd09862">
    <property type="entry name" value="PIN_Rrp44-like"/>
    <property type="match status" value="1"/>
</dbReference>
<dbReference type="GO" id="GO:0004519">
    <property type="term" value="F:endonuclease activity"/>
    <property type="evidence" value="ECO:0007669"/>
    <property type="project" value="TreeGrafter"/>
</dbReference>
<feature type="compositionally biased region" description="Basic and acidic residues" evidence="12">
    <location>
        <begin position="614"/>
        <end position="634"/>
    </location>
</feature>
<comment type="subcellular location">
    <subcellularLocation>
        <location evidence="1">Nucleus</location>
    </subcellularLocation>
</comment>
<evidence type="ECO:0000256" key="2">
    <source>
        <dbReference type="ARBA" id="ARBA00005785"/>
    </source>
</evidence>